<evidence type="ECO:0000313" key="2">
    <source>
        <dbReference type="Proteomes" id="UP001221898"/>
    </source>
</evidence>
<sequence length="92" mass="9458">MWRGGNSGSGCEATWCVPAARDRAPLENTGASVPLVRAGVTALPQMKAGGGEYHTGRSGVNTEGILFSANCNFLQQCCFHPFWSASGAGGPA</sequence>
<dbReference type="Proteomes" id="UP001221898">
    <property type="component" value="Unassembled WGS sequence"/>
</dbReference>
<reference evidence="1" key="1">
    <citation type="journal article" date="2023" name="Science">
        <title>Genome structures resolve the early diversification of teleost fishes.</title>
        <authorList>
            <person name="Parey E."/>
            <person name="Louis A."/>
            <person name="Montfort J."/>
            <person name="Bouchez O."/>
            <person name="Roques C."/>
            <person name="Iampietro C."/>
            <person name="Lluch J."/>
            <person name="Castinel A."/>
            <person name="Donnadieu C."/>
            <person name="Desvignes T."/>
            <person name="Floi Bucao C."/>
            <person name="Jouanno E."/>
            <person name="Wen M."/>
            <person name="Mejri S."/>
            <person name="Dirks R."/>
            <person name="Jansen H."/>
            <person name="Henkel C."/>
            <person name="Chen W.J."/>
            <person name="Zahm M."/>
            <person name="Cabau C."/>
            <person name="Klopp C."/>
            <person name="Thompson A.W."/>
            <person name="Robinson-Rechavi M."/>
            <person name="Braasch I."/>
            <person name="Lecointre G."/>
            <person name="Bobe J."/>
            <person name="Postlethwait J.H."/>
            <person name="Berthelot C."/>
            <person name="Roest Crollius H."/>
            <person name="Guiguen Y."/>
        </authorList>
    </citation>
    <scope>NUCLEOTIDE SEQUENCE</scope>
    <source>
        <strain evidence="1">NC1722</strain>
    </source>
</reference>
<organism evidence="1 2">
    <name type="scientific">Aldrovandia affinis</name>
    <dbReference type="NCBI Taxonomy" id="143900"/>
    <lineage>
        <taxon>Eukaryota</taxon>
        <taxon>Metazoa</taxon>
        <taxon>Chordata</taxon>
        <taxon>Craniata</taxon>
        <taxon>Vertebrata</taxon>
        <taxon>Euteleostomi</taxon>
        <taxon>Actinopterygii</taxon>
        <taxon>Neopterygii</taxon>
        <taxon>Teleostei</taxon>
        <taxon>Notacanthiformes</taxon>
        <taxon>Halosauridae</taxon>
        <taxon>Aldrovandia</taxon>
    </lineage>
</organism>
<name>A0AAD7S6K5_9TELE</name>
<accession>A0AAD7S6K5</accession>
<dbReference type="AlphaFoldDB" id="A0AAD7S6K5"/>
<dbReference type="EMBL" id="JAINUG010000102">
    <property type="protein sequence ID" value="KAJ8396864.1"/>
    <property type="molecule type" value="Genomic_DNA"/>
</dbReference>
<evidence type="ECO:0000313" key="1">
    <source>
        <dbReference type="EMBL" id="KAJ8396864.1"/>
    </source>
</evidence>
<proteinExistence type="predicted"/>
<comment type="caution">
    <text evidence="1">The sequence shown here is derived from an EMBL/GenBank/DDBJ whole genome shotgun (WGS) entry which is preliminary data.</text>
</comment>
<keyword evidence="2" id="KW-1185">Reference proteome</keyword>
<protein>
    <submittedName>
        <fullName evidence="1">Uncharacterized protein</fullName>
    </submittedName>
</protein>
<gene>
    <name evidence="1" type="ORF">AAFF_G00011870</name>
</gene>